<feature type="region of interest" description="Disordered" evidence="2">
    <location>
        <begin position="576"/>
        <end position="639"/>
    </location>
</feature>
<keyword evidence="5" id="KW-1185">Reference proteome</keyword>
<dbReference type="PANTHER" id="PTHR30121:SF6">
    <property type="entry name" value="SLR6007 PROTEIN"/>
    <property type="match status" value="1"/>
</dbReference>
<dbReference type="OrthoDB" id="4772203at2"/>
<feature type="binding site" evidence="1">
    <location>
        <begin position="331"/>
        <end position="338"/>
    </location>
    <ligand>
        <name>ATP</name>
        <dbReference type="ChEBI" id="CHEBI:30616"/>
    </ligand>
</feature>
<feature type="compositionally biased region" description="Polar residues" evidence="2">
    <location>
        <begin position="587"/>
        <end position="599"/>
    </location>
</feature>
<dbReference type="Gene3D" id="3.40.50.300">
    <property type="entry name" value="P-loop containing nucleotide triphosphate hydrolases"/>
    <property type="match status" value="1"/>
</dbReference>
<gene>
    <name evidence="4" type="ORF">GOEFS_086_00100</name>
</gene>
<dbReference type="eggNOG" id="COG1674">
    <property type="taxonomic scope" value="Bacteria"/>
</dbReference>
<dbReference type="InterPro" id="IPR027417">
    <property type="entry name" value="P-loop_NTPase"/>
</dbReference>
<dbReference type="Proteomes" id="UP000035034">
    <property type="component" value="Unassembled WGS sequence"/>
</dbReference>
<accession>H0R2Z0</accession>
<dbReference type="GO" id="GO:0003677">
    <property type="term" value="F:DNA binding"/>
    <property type="evidence" value="ECO:0007669"/>
    <property type="project" value="InterPro"/>
</dbReference>
<organism evidence="4 5">
    <name type="scientific">Gordonia effusa NBRC 100432</name>
    <dbReference type="NCBI Taxonomy" id="1077974"/>
    <lineage>
        <taxon>Bacteria</taxon>
        <taxon>Bacillati</taxon>
        <taxon>Actinomycetota</taxon>
        <taxon>Actinomycetes</taxon>
        <taxon>Mycobacteriales</taxon>
        <taxon>Gordoniaceae</taxon>
        <taxon>Gordonia</taxon>
    </lineage>
</organism>
<dbReference type="AlphaFoldDB" id="H0R2Z0"/>
<evidence type="ECO:0000313" key="4">
    <source>
        <dbReference type="EMBL" id="GAB19441.1"/>
    </source>
</evidence>
<reference evidence="4 5" key="1">
    <citation type="submission" date="2011-12" db="EMBL/GenBank/DDBJ databases">
        <title>Whole genome shotgun sequence of Gordonia effusa NBRC 100432.</title>
        <authorList>
            <person name="Yoshida I."/>
            <person name="Takarada H."/>
            <person name="Hosoyama A."/>
            <person name="Tsuchikane K."/>
            <person name="Katsumata H."/>
            <person name="Yamazaki S."/>
            <person name="Fujita N."/>
        </authorList>
    </citation>
    <scope>NUCLEOTIDE SEQUENCE [LARGE SCALE GENOMIC DNA]</scope>
    <source>
        <strain evidence="4 5">NBRC 100432</strain>
    </source>
</reference>
<protein>
    <recommendedName>
        <fullName evidence="3">FtsK domain-containing protein</fullName>
    </recommendedName>
</protein>
<feature type="domain" description="FtsK" evidence="3">
    <location>
        <begin position="314"/>
        <end position="502"/>
    </location>
</feature>
<evidence type="ECO:0000259" key="3">
    <source>
        <dbReference type="PROSITE" id="PS50901"/>
    </source>
</evidence>
<dbReference type="SMART" id="SM00382">
    <property type="entry name" value="AAA"/>
    <property type="match status" value="1"/>
</dbReference>
<evidence type="ECO:0000256" key="2">
    <source>
        <dbReference type="SAM" id="MobiDB-lite"/>
    </source>
</evidence>
<keyword evidence="1" id="KW-0547">Nucleotide-binding</keyword>
<keyword evidence="1" id="KW-0067">ATP-binding</keyword>
<dbReference type="InterPro" id="IPR051162">
    <property type="entry name" value="T4SS_component"/>
</dbReference>
<dbReference type="GO" id="GO:0005524">
    <property type="term" value="F:ATP binding"/>
    <property type="evidence" value="ECO:0007669"/>
    <property type="project" value="UniProtKB-UniRule"/>
</dbReference>
<dbReference type="InterPro" id="IPR002543">
    <property type="entry name" value="FtsK_dom"/>
</dbReference>
<dbReference type="STRING" id="1077974.GOEFS_086_00100"/>
<dbReference type="InterPro" id="IPR003593">
    <property type="entry name" value="AAA+_ATPase"/>
</dbReference>
<dbReference type="PANTHER" id="PTHR30121">
    <property type="entry name" value="UNCHARACTERIZED PROTEIN YJGR-RELATED"/>
    <property type="match status" value="1"/>
</dbReference>
<sequence>MSAEYDFLFEGIDEPTPEPTDAPKPADDEAEAEQEHAAQKAAAEAQEKALTAEVDRYLAMLPAIETARPLPAQTGGQESETPRLSGAAWVADRLRKTLEPMAPAGTQITTGVVGETVAATVQPPAGMKGKPIASAMLAAIEAAGNLGSFEVKRAGGSAFTLRRDGVGVTVDAWASHGQKAGRFYSDPASRAAVWDAAGLSVPGSVKGKKRRPKIHEFSEDQRGGTVELELPGGLTIANVERARAALRQSLNAPALEVSEHGVHPVLHLNTKSVGADFPKVNVMSPALFVRPRTEAERHAAGSSFVLPLGVRGDGSPILVPQAATPHMAVFGGTGSGKTTLITSLLDAACLQGASVLLADGRAGSDMRRIALSGRNGIIGYCAGSQATLHRAVQFTHDEYRRRQALQDLIQRAGHEYRPTPLVLFFDEWGSWLHTLGGGTKEQKAAAEVTRTRMEQLAAEARELKVFVVLAGQHAYVSALPGTLRGNLKTQVVVGRPDDDHLSALFADQRAAAKKVRDGINPNIKGRSLVADVGEEGDMTISMFQGFFNPPGPAADAMAAAVAAAPRPRRIAWRFPLPGEEGGDGSWQDWTPVSEPSSDSLPAVLLDLPDGTPDPAAAVFDPTSKRYSPGRKPLSNVHVI</sequence>
<proteinExistence type="predicted"/>
<name>H0R2Z0_9ACTN</name>
<dbReference type="Pfam" id="PF01580">
    <property type="entry name" value="FtsK_SpoIIIE"/>
    <property type="match status" value="1"/>
</dbReference>
<dbReference type="EMBL" id="BAEH01000086">
    <property type="protein sequence ID" value="GAB19441.1"/>
    <property type="molecule type" value="Genomic_DNA"/>
</dbReference>
<dbReference type="SUPFAM" id="SSF52540">
    <property type="entry name" value="P-loop containing nucleoside triphosphate hydrolases"/>
    <property type="match status" value="1"/>
</dbReference>
<dbReference type="PROSITE" id="PS50901">
    <property type="entry name" value="FTSK"/>
    <property type="match status" value="1"/>
</dbReference>
<evidence type="ECO:0000256" key="1">
    <source>
        <dbReference type="PROSITE-ProRule" id="PRU00289"/>
    </source>
</evidence>
<evidence type="ECO:0000313" key="5">
    <source>
        <dbReference type="Proteomes" id="UP000035034"/>
    </source>
</evidence>
<comment type="caution">
    <text evidence="4">The sequence shown here is derived from an EMBL/GenBank/DDBJ whole genome shotgun (WGS) entry which is preliminary data.</text>
</comment>
<dbReference type="RefSeq" id="WP_007318776.1">
    <property type="nucleotide sequence ID" value="NZ_BAEH01000086.1"/>
</dbReference>
<feature type="region of interest" description="Disordered" evidence="2">
    <location>
        <begin position="1"/>
        <end position="47"/>
    </location>
</feature>